<dbReference type="InterPro" id="IPR046831">
    <property type="entry name" value="Calmodulin_bind_N"/>
</dbReference>
<dbReference type="InterPro" id="IPR046829">
    <property type="entry name" value="Calmod_bind_C"/>
</dbReference>
<reference evidence="12" key="2">
    <citation type="journal article" date="2022" name="Hortic Res">
        <title>The genome of Dioscorea zingiberensis sheds light on the biosynthesis, origin and evolution of the medicinally important diosgenin saponins.</title>
        <authorList>
            <person name="Li Y."/>
            <person name="Tan C."/>
            <person name="Li Z."/>
            <person name="Guo J."/>
            <person name="Li S."/>
            <person name="Chen X."/>
            <person name="Wang C."/>
            <person name="Dai X."/>
            <person name="Yang H."/>
            <person name="Song W."/>
            <person name="Hou L."/>
            <person name="Xu J."/>
            <person name="Tong Z."/>
            <person name="Xu A."/>
            <person name="Yuan X."/>
            <person name="Wang W."/>
            <person name="Yang Q."/>
            <person name="Chen L."/>
            <person name="Sun Z."/>
            <person name="Wang K."/>
            <person name="Pan B."/>
            <person name="Chen J."/>
            <person name="Bao Y."/>
            <person name="Liu F."/>
            <person name="Qi X."/>
            <person name="Gang D.R."/>
            <person name="Wen J."/>
            <person name="Li J."/>
        </authorList>
    </citation>
    <scope>NUCLEOTIDE SEQUENCE</scope>
    <source>
        <strain evidence="12">Dzin_1.0</strain>
    </source>
</reference>
<dbReference type="Proteomes" id="UP001085076">
    <property type="component" value="Miscellaneous, Linkage group lg01"/>
</dbReference>
<dbReference type="GO" id="GO:0080142">
    <property type="term" value="P:regulation of salicylic acid biosynthetic process"/>
    <property type="evidence" value="ECO:0007669"/>
    <property type="project" value="TreeGrafter"/>
</dbReference>
<comment type="subcellular location">
    <subcellularLocation>
        <location evidence="1">Nucleus</location>
    </subcellularLocation>
</comment>
<dbReference type="GO" id="GO:0043565">
    <property type="term" value="F:sequence-specific DNA binding"/>
    <property type="evidence" value="ECO:0007669"/>
    <property type="project" value="TreeGrafter"/>
</dbReference>
<proteinExistence type="inferred from homology"/>
<evidence type="ECO:0000256" key="7">
    <source>
        <dbReference type="ARBA" id="ARBA00023242"/>
    </source>
</evidence>
<dbReference type="InterPro" id="IPR012416">
    <property type="entry name" value="CBP60"/>
</dbReference>
<reference evidence="12" key="1">
    <citation type="submission" date="2021-03" db="EMBL/GenBank/DDBJ databases">
        <authorList>
            <person name="Li Z."/>
            <person name="Yang C."/>
        </authorList>
    </citation>
    <scope>NUCLEOTIDE SEQUENCE</scope>
    <source>
        <strain evidence="12">Dzin_1.0</strain>
        <tissue evidence="12">Leaf</tissue>
    </source>
</reference>
<feature type="region of interest" description="Disordered" evidence="8">
    <location>
        <begin position="1"/>
        <end position="36"/>
    </location>
</feature>
<evidence type="ECO:0000259" key="10">
    <source>
        <dbReference type="Pfam" id="PF20451"/>
    </source>
</evidence>
<keyword evidence="5" id="KW-0010">Activator</keyword>
<dbReference type="Pfam" id="PF07887">
    <property type="entry name" value="Calmodulin_bind"/>
    <property type="match status" value="1"/>
</dbReference>
<evidence type="ECO:0000256" key="1">
    <source>
        <dbReference type="ARBA" id="ARBA00004123"/>
    </source>
</evidence>
<feature type="domain" description="Calmodulin binding protein-like N-terminal" evidence="9">
    <location>
        <begin position="45"/>
        <end position="192"/>
    </location>
</feature>
<feature type="domain" description="Calmodulin binding protein central" evidence="10">
    <location>
        <begin position="205"/>
        <end position="270"/>
    </location>
</feature>
<comment type="similarity">
    <text evidence="2">Belongs to the plant ACBP60 protein family.</text>
</comment>
<keyword evidence="3" id="KW-0805">Transcription regulation</keyword>
<gene>
    <name evidence="12" type="ORF">J5N97_007540</name>
</gene>
<evidence type="ECO:0000256" key="6">
    <source>
        <dbReference type="ARBA" id="ARBA00023163"/>
    </source>
</evidence>
<evidence type="ECO:0000256" key="2">
    <source>
        <dbReference type="ARBA" id="ARBA00007214"/>
    </source>
</evidence>
<dbReference type="Pfam" id="PF20451">
    <property type="entry name" value="Calmod_bind_M"/>
    <property type="match status" value="1"/>
</dbReference>
<feature type="domain" description="Calmodulin binding protein C-terminal" evidence="11">
    <location>
        <begin position="277"/>
        <end position="333"/>
    </location>
</feature>
<dbReference type="EMBL" id="JAGGNH010000001">
    <property type="protein sequence ID" value="KAJ0989184.1"/>
    <property type="molecule type" value="Genomic_DNA"/>
</dbReference>
<evidence type="ECO:0000256" key="5">
    <source>
        <dbReference type="ARBA" id="ARBA00023159"/>
    </source>
</evidence>
<dbReference type="Pfam" id="PF20452">
    <property type="entry name" value="Calmod_bind_C"/>
    <property type="match status" value="1"/>
</dbReference>
<accession>A0A9D5DDE0</accession>
<dbReference type="AlphaFoldDB" id="A0A9D5DDE0"/>
<keyword evidence="4" id="KW-0238">DNA-binding</keyword>
<organism evidence="12 13">
    <name type="scientific">Dioscorea zingiberensis</name>
    <dbReference type="NCBI Taxonomy" id="325984"/>
    <lineage>
        <taxon>Eukaryota</taxon>
        <taxon>Viridiplantae</taxon>
        <taxon>Streptophyta</taxon>
        <taxon>Embryophyta</taxon>
        <taxon>Tracheophyta</taxon>
        <taxon>Spermatophyta</taxon>
        <taxon>Magnoliopsida</taxon>
        <taxon>Liliopsida</taxon>
        <taxon>Dioscoreales</taxon>
        <taxon>Dioscoreaceae</taxon>
        <taxon>Dioscorea</taxon>
    </lineage>
</organism>
<dbReference type="GO" id="GO:0005516">
    <property type="term" value="F:calmodulin binding"/>
    <property type="evidence" value="ECO:0007669"/>
    <property type="project" value="InterPro"/>
</dbReference>
<evidence type="ECO:0000256" key="8">
    <source>
        <dbReference type="SAM" id="MobiDB-lite"/>
    </source>
</evidence>
<feature type="compositionally biased region" description="Basic and acidic residues" evidence="8">
    <location>
        <begin position="1"/>
        <end position="10"/>
    </location>
</feature>
<dbReference type="PANTHER" id="PTHR31713">
    <property type="entry name" value="OS02G0177800 PROTEIN"/>
    <property type="match status" value="1"/>
</dbReference>
<protein>
    <submittedName>
        <fullName evidence="12">Uncharacterized protein</fullName>
    </submittedName>
</protein>
<sequence>MAAKRLHEDGNQSQDDDQAKRLKKQISFSSSPPQRQIQVMEPSNLKLIFKKPPSLPIYTSTKIEGEDGQCLQIQLVDTRTGEPPAACRLLSNLKVELVAINGDFPGDKEEWSPSDFNNNIERERLGRRPLLIGEVSVTLRDGVVSIGDLSFTDNSSWIRSRHFRIGARVVPESYDGPRIIEALTERFTVKDQRGELYKKHYPPALGDEVWRLERIGKGGTFHSKLAAEKIETVQDFLKLLVIDPNHLRSILGLSMSDKMWVGTISHARTCPLGTKQYWFHGPDCAIILNPICEVVSVIIDGNFCSPDQLPVQQRAYVQLMAKEAYLNWHNLKETDTLLPMQPAPQGLIPSSSWHPANQEMTASHEFQVEGSPDESQLFDGFDALFGSKSHPHN</sequence>
<evidence type="ECO:0000259" key="11">
    <source>
        <dbReference type="Pfam" id="PF20452"/>
    </source>
</evidence>
<evidence type="ECO:0000256" key="4">
    <source>
        <dbReference type="ARBA" id="ARBA00023125"/>
    </source>
</evidence>
<name>A0A9D5DDE0_9LILI</name>
<keyword evidence="7" id="KW-0539">Nucleus</keyword>
<keyword evidence="13" id="KW-1185">Reference proteome</keyword>
<evidence type="ECO:0000313" key="12">
    <source>
        <dbReference type="EMBL" id="KAJ0989184.1"/>
    </source>
</evidence>
<evidence type="ECO:0000256" key="3">
    <source>
        <dbReference type="ARBA" id="ARBA00023015"/>
    </source>
</evidence>
<dbReference type="PANTHER" id="PTHR31713:SF42">
    <property type="entry name" value="PROTEIN SAR DEFICIENT 1"/>
    <property type="match status" value="1"/>
</dbReference>
<dbReference type="GO" id="GO:0003700">
    <property type="term" value="F:DNA-binding transcription factor activity"/>
    <property type="evidence" value="ECO:0007669"/>
    <property type="project" value="TreeGrafter"/>
</dbReference>
<keyword evidence="6" id="KW-0804">Transcription</keyword>
<feature type="compositionally biased region" description="Polar residues" evidence="8">
    <location>
        <begin position="26"/>
        <end position="36"/>
    </location>
</feature>
<dbReference type="InterPro" id="IPR046830">
    <property type="entry name" value="Calmod_bind_M"/>
</dbReference>
<evidence type="ECO:0000259" key="9">
    <source>
        <dbReference type="Pfam" id="PF07887"/>
    </source>
</evidence>
<evidence type="ECO:0000313" key="13">
    <source>
        <dbReference type="Proteomes" id="UP001085076"/>
    </source>
</evidence>
<comment type="caution">
    <text evidence="12">The sequence shown here is derived from an EMBL/GenBank/DDBJ whole genome shotgun (WGS) entry which is preliminary data.</text>
</comment>
<dbReference type="GO" id="GO:0005634">
    <property type="term" value="C:nucleus"/>
    <property type="evidence" value="ECO:0007669"/>
    <property type="project" value="UniProtKB-SubCell"/>
</dbReference>
<dbReference type="OrthoDB" id="757051at2759"/>